<evidence type="ECO:0000256" key="1">
    <source>
        <dbReference type="SAM" id="Phobius"/>
    </source>
</evidence>
<accession>A0A6A4TPA4</accession>
<dbReference type="AlphaFoldDB" id="A0A6A4TPA4"/>
<sequence length="80" mass="9267">MFTMAPRSNQEYVIYSGSIGVYHHLQMIIVIVIHTEWPQLIPYPFNMEFNTNTDFELRKTSLDRSLSVLVSSVQDVTTQS</sequence>
<gene>
    <name evidence="2" type="ORF">F2P81_003749</name>
</gene>
<keyword evidence="1" id="KW-0472">Membrane</keyword>
<dbReference type="EMBL" id="VEVO01000003">
    <property type="protein sequence ID" value="KAF0044591.1"/>
    <property type="molecule type" value="Genomic_DNA"/>
</dbReference>
<evidence type="ECO:0000313" key="2">
    <source>
        <dbReference type="EMBL" id="KAF0044591.1"/>
    </source>
</evidence>
<proteinExistence type="predicted"/>
<protein>
    <submittedName>
        <fullName evidence="2">Uncharacterized protein</fullName>
    </submittedName>
</protein>
<keyword evidence="1" id="KW-1133">Transmembrane helix</keyword>
<evidence type="ECO:0000313" key="3">
    <source>
        <dbReference type="Proteomes" id="UP000438429"/>
    </source>
</evidence>
<reference evidence="2 3" key="1">
    <citation type="submission" date="2019-06" db="EMBL/GenBank/DDBJ databases">
        <title>Draft genomes of female and male turbot (Scophthalmus maximus).</title>
        <authorList>
            <person name="Xu H."/>
            <person name="Xu X.-W."/>
            <person name="Shao C."/>
            <person name="Chen S."/>
        </authorList>
    </citation>
    <scope>NUCLEOTIDE SEQUENCE [LARGE SCALE GENOMIC DNA]</scope>
    <source>
        <strain evidence="2">Ysfricsl-2016a</strain>
        <tissue evidence="2">Blood</tissue>
    </source>
</reference>
<keyword evidence="1" id="KW-0812">Transmembrane</keyword>
<dbReference type="Proteomes" id="UP000438429">
    <property type="component" value="Unassembled WGS sequence"/>
</dbReference>
<organism evidence="2 3">
    <name type="scientific">Scophthalmus maximus</name>
    <name type="common">Turbot</name>
    <name type="synonym">Psetta maxima</name>
    <dbReference type="NCBI Taxonomy" id="52904"/>
    <lineage>
        <taxon>Eukaryota</taxon>
        <taxon>Metazoa</taxon>
        <taxon>Chordata</taxon>
        <taxon>Craniata</taxon>
        <taxon>Vertebrata</taxon>
        <taxon>Euteleostomi</taxon>
        <taxon>Actinopterygii</taxon>
        <taxon>Neopterygii</taxon>
        <taxon>Teleostei</taxon>
        <taxon>Neoteleostei</taxon>
        <taxon>Acanthomorphata</taxon>
        <taxon>Carangaria</taxon>
        <taxon>Pleuronectiformes</taxon>
        <taxon>Pleuronectoidei</taxon>
        <taxon>Scophthalmidae</taxon>
        <taxon>Scophthalmus</taxon>
    </lineage>
</organism>
<comment type="caution">
    <text evidence="2">The sequence shown here is derived from an EMBL/GenBank/DDBJ whole genome shotgun (WGS) entry which is preliminary data.</text>
</comment>
<name>A0A6A4TPA4_SCOMX</name>
<feature type="transmembrane region" description="Helical" evidence="1">
    <location>
        <begin position="12"/>
        <end position="33"/>
    </location>
</feature>